<organism evidence="2 3">
    <name type="scientific">Elysia crispata</name>
    <name type="common">lettuce slug</name>
    <dbReference type="NCBI Taxonomy" id="231223"/>
    <lineage>
        <taxon>Eukaryota</taxon>
        <taxon>Metazoa</taxon>
        <taxon>Spiralia</taxon>
        <taxon>Lophotrochozoa</taxon>
        <taxon>Mollusca</taxon>
        <taxon>Gastropoda</taxon>
        <taxon>Heterobranchia</taxon>
        <taxon>Euthyneura</taxon>
        <taxon>Panpulmonata</taxon>
        <taxon>Sacoglossa</taxon>
        <taxon>Placobranchoidea</taxon>
        <taxon>Plakobranchidae</taxon>
        <taxon>Elysia</taxon>
    </lineage>
</organism>
<protein>
    <submittedName>
        <fullName evidence="2">Uncharacterized protein</fullName>
    </submittedName>
</protein>
<proteinExistence type="predicted"/>
<dbReference type="EMBL" id="JAWDGP010003376">
    <property type="protein sequence ID" value="KAK3774929.1"/>
    <property type="molecule type" value="Genomic_DNA"/>
</dbReference>
<evidence type="ECO:0000313" key="3">
    <source>
        <dbReference type="Proteomes" id="UP001283361"/>
    </source>
</evidence>
<name>A0AAE1DLA3_9GAST</name>
<dbReference type="Proteomes" id="UP001283361">
    <property type="component" value="Unassembled WGS sequence"/>
</dbReference>
<evidence type="ECO:0000313" key="2">
    <source>
        <dbReference type="EMBL" id="KAK3774929.1"/>
    </source>
</evidence>
<sequence length="84" mass="9102">MAWRSQAITKSTPSKLATAVRGRKQMSSPLSQGWALQACPVLADRAVAKSDDSGPLARWPGEGPADVSYDRSFMTWTEGLYTSL</sequence>
<gene>
    <name evidence="2" type="ORF">RRG08_054488</name>
</gene>
<feature type="region of interest" description="Disordered" evidence="1">
    <location>
        <begin position="1"/>
        <end position="23"/>
    </location>
</feature>
<accession>A0AAE1DLA3</accession>
<comment type="caution">
    <text evidence="2">The sequence shown here is derived from an EMBL/GenBank/DDBJ whole genome shotgun (WGS) entry which is preliminary data.</text>
</comment>
<feature type="compositionally biased region" description="Polar residues" evidence="1">
    <location>
        <begin position="1"/>
        <end position="15"/>
    </location>
</feature>
<reference evidence="2" key="1">
    <citation type="journal article" date="2023" name="G3 (Bethesda)">
        <title>A reference genome for the long-term kleptoplast-retaining sea slug Elysia crispata morphotype clarki.</title>
        <authorList>
            <person name="Eastman K.E."/>
            <person name="Pendleton A.L."/>
            <person name="Shaikh M.A."/>
            <person name="Suttiyut T."/>
            <person name="Ogas R."/>
            <person name="Tomko P."/>
            <person name="Gavelis G."/>
            <person name="Widhalm J.R."/>
            <person name="Wisecaver J.H."/>
        </authorList>
    </citation>
    <scope>NUCLEOTIDE SEQUENCE</scope>
    <source>
        <strain evidence="2">ECLA1</strain>
    </source>
</reference>
<evidence type="ECO:0000256" key="1">
    <source>
        <dbReference type="SAM" id="MobiDB-lite"/>
    </source>
</evidence>
<dbReference type="AlphaFoldDB" id="A0AAE1DLA3"/>
<keyword evidence="3" id="KW-1185">Reference proteome</keyword>